<name>A0A1G7QCH1_9RHOB</name>
<keyword evidence="1" id="KW-1133">Transmembrane helix</keyword>
<sequence length="443" mass="47320">MKRVFNLVKSPAFQKLLVRGSIGLGLKGGAAGMQLLMFAAIARAISADDFGTFGFAFSLATIISNVGSLGQRMYVLKEGAILSDRHEDAALGSLVRESMIAVILGTIAASSLIWVVASFSAVELRGGMGFATAFLAVGFSLAGLLTHLFRSYRSLVFAFLPRDILWRLAVTIIFVTVPTVFGTLDALSTTLVAGGTLFVMSIWHLLLDPFARKSFSKAFSGAGVVQRISAAKYLWVTSLLPMIGGAELATVLLGLVTSPSETGMFFAAFRLSLVMELFSRAAYIVVGPMIARFSAAEAKEDLQRVMSQSVIAVTVPGIIIFGIVVLFGTQMLSLMNPSFADGHTAFVILAFGFLISIATGPIPAIMELTGQEGPLMRRMFITNIGYLVLLLPLVMTLGIVGAAIGVAALRIVQHVSLVRSVENHLGVSPTVWHPFFQMMGKKQ</sequence>
<feature type="transmembrane region" description="Helical" evidence="1">
    <location>
        <begin position="233"/>
        <end position="256"/>
    </location>
</feature>
<dbReference type="AlphaFoldDB" id="A0A1G7QCH1"/>
<dbReference type="PANTHER" id="PTHR43424">
    <property type="entry name" value="LOCUS PUTATIVE PROTEIN 1-RELATED"/>
    <property type="match status" value="1"/>
</dbReference>
<feature type="transmembrane region" description="Helical" evidence="1">
    <location>
        <begin position="100"/>
        <end position="122"/>
    </location>
</feature>
<feature type="transmembrane region" description="Helical" evidence="1">
    <location>
        <begin position="310"/>
        <end position="332"/>
    </location>
</feature>
<keyword evidence="1" id="KW-0472">Membrane</keyword>
<dbReference type="Proteomes" id="UP000182284">
    <property type="component" value="Unassembled WGS sequence"/>
</dbReference>
<evidence type="ECO:0000256" key="1">
    <source>
        <dbReference type="SAM" id="Phobius"/>
    </source>
</evidence>
<evidence type="ECO:0000313" key="2">
    <source>
        <dbReference type="EMBL" id="SDF96213.1"/>
    </source>
</evidence>
<evidence type="ECO:0000313" key="3">
    <source>
        <dbReference type="Proteomes" id="UP000182284"/>
    </source>
</evidence>
<feature type="transmembrane region" description="Helical" evidence="1">
    <location>
        <begin position="128"/>
        <end position="152"/>
    </location>
</feature>
<feature type="transmembrane region" description="Helical" evidence="1">
    <location>
        <begin position="164"/>
        <end position="181"/>
    </location>
</feature>
<gene>
    <name evidence="2" type="ORF">SAMN04488117_10990</name>
</gene>
<dbReference type="InterPro" id="IPR052556">
    <property type="entry name" value="PolySynth_Transporter"/>
</dbReference>
<dbReference type="PANTHER" id="PTHR43424:SF1">
    <property type="entry name" value="LOCUS PUTATIVE PROTEIN 1-RELATED"/>
    <property type="match status" value="1"/>
</dbReference>
<feature type="transmembrane region" description="Helical" evidence="1">
    <location>
        <begin position="21"/>
        <end position="44"/>
    </location>
</feature>
<organism evidence="2 3">
    <name type="scientific">Celeribacter baekdonensis</name>
    <dbReference type="NCBI Taxonomy" id="875171"/>
    <lineage>
        <taxon>Bacteria</taxon>
        <taxon>Pseudomonadati</taxon>
        <taxon>Pseudomonadota</taxon>
        <taxon>Alphaproteobacteria</taxon>
        <taxon>Rhodobacterales</taxon>
        <taxon>Roseobacteraceae</taxon>
        <taxon>Celeribacter</taxon>
    </lineage>
</organism>
<accession>A0A1G7QCH1</accession>
<keyword evidence="1" id="KW-0812">Transmembrane</keyword>
<dbReference type="RefSeq" id="WP_143026839.1">
    <property type="nucleotide sequence ID" value="NZ_FNBL01000009.1"/>
</dbReference>
<feature type="transmembrane region" description="Helical" evidence="1">
    <location>
        <begin position="268"/>
        <end position="290"/>
    </location>
</feature>
<feature type="transmembrane region" description="Helical" evidence="1">
    <location>
        <begin position="344"/>
        <end position="365"/>
    </location>
</feature>
<protein>
    <submittedName>
        <fullName evidence="2">Membrane protein involved in the export of O-antigen and teichoic acid</fullName>
    </submittedName>
</protein>
<reference evidence="2 3" key="1">
    <citation type="submission" date="2016-10" db="EMBL/GenBank/DDBJ databases">
        <authorList>
            <person name="de Groot N.N."/>
        </authorList>
    </citation>
    <scope>NUCLEOTIDE SEQUENCE [LARGE SCALE GENOMIC DNA]</scope>
    <source>
        <strain evidence="2 3">DSM 27375</strain>
    </source>
</reference>
<feature type="transmembrane region" description="Helical" evidence="1">
    <location>
        <begin position="187"/>
        <end position="207"/>
    </location>
</feature>
<feature type="transmembrane region" description="Helical" evidence="1">
    <location>
        <begin position="50"/>
        <end position="69"/>
    </location>
</feature>
<dbReference type="EMBL" id="FNBL01000009">
    <property type="protein sequence ID" value="SDF96213.1"/>
    <property type="molecule type" value="Genomic_DNA"/>
</dbReference>
<proteinExistence type="predicted"/>
<feature type="transmembrane region" description="Helical" evidence="1">
    <location>
        <begin position="386"/>
        <end position="409"/>
    </location>
</feature>
<dbReference type="OrthoDB" id="9800982at2"/>